<sequence length="364" mass="40599">MAELEVVIFLDDELRAACLRTPEFAASIPLVIPTFVSLLYVCALFAPFHSNDGLLAPDDSCDADIDTQSPPAPTTGYPMRRLSTSLLATQRLRMPPREDSERSKSYHKKERYRRAARKVKPSLRSSPRSRFRLRVLDPSIQTLDRRHSSLLRQIIHKAPHRLSRHPLAHPPLCKHATVPQPRRKIPAQPPAAALLSTQCGQLLARFGSLFQRYTPPSKPNSQPRQRPRRRGHVPKGKSPARNRSQLTSPSQRRYRDVGVSDTGSLLDATADSTWSWVSAVSADLLQTTQASALMRHICSHPQLILHRPSSTDPLIAAYAFGSLSISRPPLIVFHIGRLSAHCSTSQLRTTASSPITTHCEDDKN</sequence>
<feature type="compositionally biased region" description="Basic residues" evidence="1">
    <location>
        <begin position="225"/>
        <end position="240"/>
    </location>
</feature>
<gene>
    <name evidence="2" type="ORF">R3P38DRAFT_3181862</name>
</gene>
<comment type="caution">
    <text evidence="2">The sequence shown here is derived from an EMBL/GenBank/DDBJ whole genome shotgun (WGS) entry which is preliminary data.</text>
</comment>
<evidence type="ECO:0000313" key="3">
    <source>
        <dbReference type="Proteomes" id="UP001362999"/>
    </source>
</evidence>
<evidence type="ECO:0000256" key="1">
    <source>
        <dbReference type="SAM" id="MobiDB-lite"/>
    </source>
</evidence>
<organism evidence="2 3">
    <name type="scientific">Favolaschia claudopus</name>
    <dbReference type="NCBI Taxonomy" id="2862362"/>
    <lineage>
        <taxon>Eukaryota</taxon>
        <taxon>Fungi</taxon>
        <taxon>Dikarya</taxon>
        <taxon>Basidiomycota</taxon>
        <taxon>Agaricomycotina</taxon>
        <taxon>Agaricomycetes</taxon>
        <taxon>Agaricomycetidae</taxon>
        <taxon>Agaricales</taxon>
        <taxon>Marasmiineae</taxon>
        <taxon>Mycenaceae</taxon>
        <taxon>Favolaschia</taxon>
    </lineage>
</organism>
<name>A0AAW0CMF0_9AGAR</name>
<feature type="compositionally biased region" description="Basic residues" evidence="1">
    <location>
        <begin position="105"/>
        <end position="126"/>
    </location>
</feature>
<dbReference type="AlphaFoldDB" id="A0AAW0CMF0"/>
<feature type="region of interest" description="Disordered" evidence="1">
    <location>
        <begin position="211"/>
        <end position="258"/>
    </location>
</feature>
<feature type="compositionally biased region" description="Polar residues" evidence="1">
    <location>
        <begin position="241"/>
        <end position="251"/>
    </location>
</feature>
<feature type="region of interest" description="Disordered" evidence="1">
    <location>
        <begin position="90"/>
        <end position="126"/>
    </location>
</feature>
<dbReference type="EMBL" id="JAWWNJ010000016">
    <property type="protein sequence ID" value="KAK7040032.1"/>
    <property type="molecule type" value="Genomic_DNA"/>
</dbReference>
<feature type="compositionally biased region" description="Basic and acidic residues" evidence="1">
    <location>
        <begin position="95"/>
        <end position="104"/>
    </location>
</feature>
<proteinExistence type="predicted"/>
<reference evidence="2 3" key="1">
    <citation type="journal article" date="2024" name="J Genomics">
        <title>Draft genome sequencing and assembly of Favolaschia claudopus CIRM-BRFM 2984 isolated from oak limbs.</title>
        <authorList>
            <person name="Navarro D."/>
            <person name="Drula E."/>
            <person name="Chaduli D."/>
            <person name="Cazenave R."/>
            <person name="Ahrendt S."/>
            <person name="Wang J."/>
            <person name="Lipzen A."/>
            <person name="Daum C."/>
            <person name="Barry K."/>
            <person name="Grigoriev I.V."/>
            <person name="Favel A."/>
            <person name="Rosso M.N."/>
            <person name="Martin F."/>
        </authorList>
    </citation>
    <scope>NUCLEOTIDE SEQUENCE [LARGE SCALE GENOMIC DNA]</scope>
    <source>
        <strain evidence="2 3">CIRM-BRFM 2984</strain>
    </source>
</reference>
<evidence type="ECO:0000313" key="2">
    <source>
        <dbReference type="EMBL" id="KAK7040032.1"/>
    </source>
</evidence>
<keyword evidence="3" id="KW-1185">Reference proteome</keyword>
<accession>A0AAW0CMF0</accession>
<dbReference type="Proteomes" id="UP001362999">
    <property type="component" value="Unassembled WGS sequence"/>
</dbReference>
<protein>
    <submittedName>
        <fullName evidence="2">Uncharacterized protein</fullName>
    </submittedName>
</protein>